<dbReference type="KEGG" id="phl:KKY_749"/>
<name>G4RDZ4_PELHB</name>
<accession>G4RDZ4</accession>
<keyword evidence="2" id="KW-1185">Reference proteome</keyword>
<dbReference type="HOGENOM" id="CLU_2509743_0_0_5"/>
<dbReference type="Proteomes" id="UP000008850">
    <property type="component" value="Chromosome"/>
</dbReference>
<protein>
    <submittedName>
        <fullName evidence="1">Uncharacterized protein</fullName>
    </submittedName>
</protein>
<evidence type="ECO:0000313" key="2">
    <source>
        <dbReference type="Proteomes" id="UP000008850"/>
    </source>
</evidence>
<dbReference type="AlphaFoldDB" id="G4RDZ4"/>
<organism evidence="1 2">
    <name type="scientific">Pelagibacterium halotolerans (strain DSM 22347 / JCM 15775 / CGMCC 1.7692 / B2)</name>
    <dbReference type="NCBI Taxonomy" id="1082931"/>
    <lineage>
        <taxon>Bacteria</taxon>
        <taxon>Pseudomonadati</taxon>
        <taxon>Pseudomonadota</taxon>
        <taxon>Alphaproteobacteria</taxon>
        <taxon>Hyphomicrobiales</taxon>
        <taxon>Devosiaceae</taxon>
        <taxon>Pelagibacterium</taxon>
    </lineage>
</organism>
<reference evidence="1 2" key="1">
    <citation type="journal article" date="2012" name="J. Bacteriol.">
        <title>Complete genome sequence of Pelagibacterium halotolerans B2T.</title>
        <authorList>
            <person name="Huo Y.Y."/>
            <person name="Cheng H."/>
            <person name="Han X.F."/>
            <person name="Jiang X.W."/>
            <person name="Sun C."/>
            <person name="Zhang X.Q."/>
            <person name="Zhu X.F."/>
            <person name="Liu Y.F."/>
            <person name="Li P.F."/>
            <person name="Ni P.X."/>
            <person name="Wu M."/>
        </authorList>
    </citation>
    <scope>NUCLEOTIDE SEQUENCE [LARGE SCALE GENOMIC DNA]</scope>
    <source>
        <strain evidence="2">DSM 22347 / JCM 15775 / CGMCC 1.7692 / B2</strain>
    </source>
</reference>
<gene>
    <name evidence="1" type="ordered locus">KKY_749</name>
</gene>
<dbReference type="RefSeq" id="WP_014129937.1">
    <property type="nucleotide sequence ID" value="NC_016078.1"/>
</dbReference>
<proteinExistence type="predicted"/>
<evidence type="ECO:0000313" key="1">
    <source>
        <dbReference type="EMBL" id="AEQ50788.1"/>
    </source>
</evidence>
<dbReference type="STRING" id="1082931.KKY_749"/>
<dbReference type="EMBL" id="CP003075">
    <property type="protein sequence ID" value="AEQ50788.1"/>
    <property type="molecule type" value="Genomic_DNA"/>
</dbReference>
<sequence>MPRKTLDDRVSILETMVAPNAGAIWTMQLMIAELVRHLEKTSPDFDRQSLRQLAYTRLVQIEEAGATANAIAQARDIIDRMMPAS</sequence>